<dbReference type="SUPFAM" id="SSF52317">
    <property type="entry name" value="Class I glutamine amidotransferase-like"/>
    <property type="match status" value="1"/>
</dbReference>
<dbReference type="PANTHER" id="PTHR43130">
    <property type="entry name" value="ARAC-FAMILY TRANSCRIPTIONAL REGULATOR"/>
    <property type="match status" value="1"/>
</dbReference>
<dbReference type="GO" id="GO:0043565">
    <property type="term" value="F:sequence-specific DNA binding"/>
    <property type="evidence" value="ECO:0007669"/>
    <property type="project" value="InterPro"/>
</dbReference>
<evidence type="ECO:0000313" key="4">
    <source>
        <dbReference type="EMBL" id="MBO0930738.1"/>
    </source>
</evidence>
<sequence length="327" mass="36803">MKTISLLVYEDAVLSSVSGAVDLLAATNAYLQQMGEPPAFLIELVSEKERHIQLNVPAQFVCTKTLSEVTDTSLILVPAFYTAPDETLAKNTAIIDWLKARHTAGVEIASLCKGSYFLAEAGILSGKSCTSHWMSLDDMQRRYADVQVLKDSVMTDHEGIYTSGGALLSWNLILYLVEKFCGREVSIGVSRMFNIDLDRASQSHFVVFQGQRQHNDDDILKAQTFIEQNFHLPMSVDQIAERSNMSKRNFIRRFKSATQNTPLEYLQRVKVESAKKALEKNTDDVASVMYNAGYNDTKTFRKVFKQVTGLTPQAYRKKYNRDGILTK</sequence>
<dbReference type="RefSeq" id="WP_207334697.1">
    <property type="nucleotide sequence ID" value="NZ_JAFMYU010000004.1"/>
</dbReference>
<dbReference type="InterPro" id="IPR009057">
    <property type="entry name" value="Homeodomain-like_sf"/>
</dbReference>
<comment type="caution">
    <text evidence="4">The sequence shown here is derived from an EMBL/GenBank/DDBJ whole genome shotgun (WGS) entry which is preliminary data.</text>
</comment>
<evidence type="ECO:0000313" key="5">
    <source>
        <dbReference type="Proteomes" id="UP000664795"/>
    </source>
</evidence>
<keyword evidence="5" id="KW-1185">Reference proteome</keyword>
<dbReference type="AlphaFoldDB" id="A0A939G6K1"/>
<dbReference type="CDD" id="cd03138">
    <property type="entry name" value="GATase1_AraC_2"/>
    <property type="match status" value="1"/>
</dbReference>
<organism evidence="4 5">
    <name type="scientific">Fibrella aquatilis</name>
    <dbReference type="NCBI Taxonomy" id="2817059"/>
    <lineage>
        <taxon>Bacteria</taxon>
        <taxon>Pseudomonadati</taxon>
        <taxon>Bacteroidota</taxon>
        <taxon>Cytophagia</taxon>
        <taxon>Cytophagales</taxon>
        <taxon>Spirosomataceae</taxon>
        <taxon>Fibrella</taxon>
    </lineage>
</organism>
<reference evidence="4 5" key="1">
    <citation type="submission" date="2021-03" db="EMBL/GenBank/DDBJ databases">
        <title>Fibrella sp. HMF5036 genome sequencing and assembly.</title>
        <authorList>
            <person name="Kang H."/>
            <person name="Kim H."/>
            <person name="Bae S."/>
            <person name="Joh K."/>
        </authorList>
    </citation>
    <scope>NUCLEOTIDE SEQUENCE [LARGE SCALE GENOMIC DNA]</scope>
    <source>
        <strain evidence="4 5">HMF5036</strain>
    </source>
</reference>
<dbReference type="Pfam" id="PF12833">
    <property type="entry name" value="HTH_18"/>
    <property type="match status" value="1"/>
</dbReference>
<gene>
    <name evidence="4" type="ORF">J2I48_07015</name>
</gene>
<evidence type="ECO:0000256" key="1">
    <source>
        <dbReference type="ARBA" id="ARBA00023015"/>
    </source>
</evidence>
<dbReference type="InterPro" id="IPR029062">
    <property type="entry name" value="Class_I_gatase-like"/>
</dbReference>
<name>A0A939G6K1_9BACT</name>
<evidence type="ECO:0000259" key="3">
    <source>
        <dbReference type="PROSITE" id="PS01124"/>
    </source>
</evidence>
<dbReference type="Proteomes" id="UP000664795">
    <property type="component" value="Unassembled WGS sequence"/>
</dbReference>
<dbReference type="Gene3D" id="1.10.10.60">
    <property type="entry name" value="Homeodomain-like"/>
    <property type="match status" value="2"/>
</dbReference>
<dbReference type="Pfam" id="PF01965">
    <property type="entry name" value="DJ-1_PfpI"/>
    <property type="match status" value="1"/>
</dbReference>
<dbReference type="PANTHER" id="PTHR43130:SF11">
    <property type="entry name" value="TRANSCRIPTIONAL REGULATORY PROTEIN"/>
    <property type="match status" value="1"/>
</dbReference>
<dbReference type="EMBL" id="JAFMYU010000004">
    <property type="protein sequence ID" value="MBO0930738.1"/>
    <property type="molecule type" value="Genomic_DNA"/>
</dbReference>
<accession>A0A939G6K1</accession>
<feature type="domain" description="HTH araC/xylS-type" evidence="3">
    <location>
        <begin position="220"/>
        <end position="318"/>
    </location>
</feature>
<dbReference type="PROSITE" id="PS01124">
    <property type="entry name" value="HTH_ARAC_FAMILY_2"/>
    <property type="match status" value="1"/>
</dbReference>
<dbReference type="SUPFAM" id="SSF46689">
    <property type="entry name" value="Homeodomain-like"/>
    <property type="match status" value="2"/>
</dbReference>
<keyword evidence="1" id="KW-0805">Transcription regulation</keyword>
<proteinExistence type="predicted"/>
<dbReference type="InterPro" id="IPR018060">
    <property type="entry name" value="HTH_AraC"/>
</dbReference>
<dbReference type="InterPro" id="IPR002818">
    <property type="entry name" value="DJ-1/PfpI"/>
</dbReference>
<protein>
    <submittedName>
        <fullName evidence="4">Helix-turn-helix domain-containing protein</fullName>
    </submittedName>
</protein>
<evidence type="ECO:0000256" key="2">
    <source>
        <dbReference type="ARBA" id="ARBA00023163"/>
    </source>
</evidence>
<dbReference type="GO" id="GO:0003700">
    <property type="term" value="F:DNA-binding transcription factor activity"/>
    <property type="evidence" value="ECO:0007669"/>
    <property type="project" value="InterPro"/>
</dbReference>
<dbReference type="Gene3D" id="3.40.50.880">
    <property type="match status" value="1"/>
</dbReference>
<keyword evidence="2" id="KW-0804">Transcription</keyword>
<dbReference type="InterPro" id="IPR052158">
    <property type="entry name" value="INH-QAR"/>
</dbReference>
<dbReference type="SMART" id="SM00342">
    <property type="entry name" value="HTH_ARAC"/>
    <property type="match status" value="1"/>
</dbReference>